<evidence type="ECO:0000256" key="1">
    <source>
        <dbReference type="SAM" id="MobiDB-lite"/>
    </source>
</evidence>
<keyword evidence="3" id="KW-1185">Reference proteome</keyword>
<sequence>KTLQKKKNMHNERLGAAAAACRGRIRARQILGRPIRRRAARQGSPVTMRKAGAWFPWQIHGIRGSWAERRMEIRERRRKKGGEVRCPRQELAGAVRRRTGAGDGGIQSRPVGRHQPGQGWRTNLHHHQVIHSSPLFS</sequence>
<reference evidence="3" key="1">
    <citation type="journal article" date="2014" name="Science">
        <title>Ancient hybridizations among the ancestral genomes of bread wheat.</title>
        <authorList>
            <consortium name="International Wheat Genome Sequencing Consortium,"/>
            <person name="Marcussen T."/>
            <person name="Sandve S.R."/>
            <person name="Heier L."/>
            <person name="Spannagl M."/>
            <person name="Pfeifer M."/>
            <person name="Jakobsen K.S."/>
            <person name="Wulff B.B."/>
            <person name="Steuernagel B."/>
            <person name="Mayer K.F."/>
            <person name="Olsen O.A."/>
        </authorList>
    </citation>
    <scope>NUCLEOTIDE SEQUENCE [LARGE SCALE GENOMIC DNA]</scope>
    <source>
        <strain evidence="3">cv. AL8/78</strain>
    </source>
</reference>
<protein>
    <submittedName>
        <fullName evidence="2">Uncharacterized protein</fullName>
    </submittedName>
</protein>
<dbReference type="Gramene" id="AET3Gv20084300.1">
    <property type="protein sequence ID" value="AET3Gv20084300.1"/>
    <property type="gene ID" value="AET3Gv20084300"/>
</dbReference>
<reference evidence="2" key="3">
    <citation type="journal article" date="2017" name="Nature">
        <title>Genome sequence of the progenitor of the wheat D genome Aegilops tauschii.</title>
        <authorList>
            <person name="Luo M.C."/>
            <person name="Gu Y.Q."/>
            <person name="Puiu D."/>
            <person name="Wang H."/>
            <person name="Twardziok S.O."/>
            <person name="Deal K.R."/>
            <person name="Huo N."/>
            <person name="Zhu T."/>
            <person name="Wang L."/>
            <person name="Wang Y."/>
            <person name="McGuire P.E."/>
            <person name="Liu S."/>
            <person name="Long H."/>
            <person name="Ramasamy R.K."/>
            <person name="Rodriguez J.C."/>
            <person name="Van S.L."/>
            <person name="Yuan L."/>
            <person name="Wang Z."/>
            <person name="Xia Z."/>
            <person name="Xiao L."/>
            <person name="Anderson O.D."/>
            <person name="Ouyang S."/>
            <person name="Liang Y."/>
            <person name="Zimin A.V."/>
            <person name="Pertea G."/>
            <person name="Qi P."/>
            <person name="Bennetzen J.L."/>
            <person name="Dai X."/>
            <person name="Dawson M.W."/>
            <person name="Muller H.G."/>
            <person name="Kugler K."/>
            <person name="Rivarola-Duarte L."/>
            <person name="Spannagl M."/>
            <person name="Mayer K.F.X."/>
            <person name="Lu F.H."/>
            <person name="Bevan M.W."/>
            <person name="Leroy P."/>
            <person name="Li P."/>
            <person name="You F.M."/>
            <person name="Sun Q."/>
            <person name="Liu Z."/>
            <person name="Lyons E."/>
            <person name="Wicker T."/>
            <person name="Salzberg S.L."/>
            <person name="Devos K.M."/>
            <person name="Dvorak J."/>
        </authorList>
    </citation>
    <scope>NUCLEOTIDE SEQUENCE [LARGE SCALE GENOMIC DNA]</scope>
    <source>
        <strain evidence="2">cv. AL8/78</strain>
    </source>
</reference>
<accession>A0A453DU31</accession>
<reference evidence="3" key="2">
    <citation type="journal article" date="2017" name="Nat. Plants">
        <title>The Aegilops tauschii genome reveals multiple impacts of transposons.</title>
        <authorList>
            <person name="Zhao G."/>
            <person name="Zou C."/>
            <person name="Li K."/>
            <person name="Wang K."/>
            <person name="Li T."/>
            <person name="Gao L."/>
            <person name="Zhang X."/>
            <person name="Wang H."/>
            <person name="Yang Z."/>
            <person name="Liu X."/>
            <person name="Jiang W."/>
            <person name="Mao L."/>
            <person name="Kong X."/>
            <person name="Jiao Y."/>
            <person name="Jia J."/>
        </authorList>
    </citation>
    <scope>NUCLEOTIDE SEQUENCE [LARGE SCALE GENOMIC DNA]</scope>
    <source>
        <strain evidence="3">cv. AL8/78</strain>
    </source>
</reference>
<proteinExistence type="predicted"/>
<dbReference type="AlphaFoldDB" id="A0A453DU31"/>
<evidence type="ECO:0000313" key="2">
    <source>
        <dbReference type="EnsemblPlants" id="AET3Gv20084300.1"/>
    </source>
</evidence>
<feature type="region of interest" description="Disordered" evidence="1">
    <location>
        <begin position="95"/>
        <end position="121"/>
    </location>
</feature>
<dbReference type="Proteomes" id="UP000015105">
    <property type="component" value="Chromosome 3D"/>
</dbReference>
<name>A0A453DU31_AEGTS</name>
<evidence type="ECO:0000313" key="3">
    <source>
        <dbReference type="Proteomes" id="UP000015105"/>
    </source>
</evidence>
<organism evidence="2 3">
    <name type="scientific">Aegilops tauschii subsp. strangulata</name>
    <name type="common">Goatgrass</name>
    <dbReference type="NCBI Taxonomy" id="200361"/>
    <lineage>
        <taxon>Eukaryota</taxon>
        <taxon>Viridiplantae</taxon>
        <taxon>Streptophyta</taxon>
        <taxon>Embryophyta</taxon>
        <taxon>Tracheophyta</taxon>
        <taxon>Spermatophyta</taxon>
        <taxon>Magnoliopsida</taxon>
        <taxon>Liliopsida</taxon>
        <taxon>Poales</taxon>
        <taxon>Poaceae</taxon>
        <taxon>BOP clade</taxon>
        <taxon>Pooideae</taxon>
        <taxon>Triticodae</taxon>
        <taxon>Triticeae</taxon>
        <taxon>Triticinae</taxon>
        <taxon>Aegilops</taxon>
    </lineage>
</organism>
<reference evidence="2" key="5">
    <citation type="journal article" date="2021" name="G3 (Bethesda)">
        <title>Aegilops tauschii genome assembly Aet v5.0 features greater sequence contiguity and improved annotation.</title>
        <authorList>
            <person name="Wang L."/>
            <person name="Zhu T."/>
            <person name="Rodriguez J.C."/>
            <person name="Deal K.R."/>
            <person name="Dubcovsky J."/>
            <person name="McGuire P.E."/>
            <person name="Lux T."/>
            <person name="Spannagl M."/>
            <person name="Mayer K.F.X."/>
            <person name="Baldrich P."/>
            <person name="Meyers B.C."/>
            <person name="Huo N."/>
            <person name="Gu Y.Q."/>
            <person name="Zhou H."/>
            <person name="Devos K.M."/>
            <person name="Bennetzen J.L."/>
            <person name="Unver T."/>
            <person name="Budak H."/>
            <person name="Gulick P.J."/>
            <person name="Galiba G."/>
            <person name="Kalapos B."/>
            <person name="Nelson D.R."/>
            <person name="Li P."/>
            <person name="You F.M."/>
            <person name="Luo M.C."/>
            <person name="Dvorak J."/>
        </authorList>
    </citation>
    <scope>NUCLEOTIDE SEQUENCE [LARGE SCALE GENOMIC DNA]</scope>
    <source>
        <strain evidence="2">cv. AL8/78</strain>
    </source>
</reference>
<dbReference type="EnsemblPlants" id="AET3Gv20084300.1">
    <property type="protein sequence ID" value="AET3Gv20084300.1"/>
    <property type="gene ID" value="AET3Gv20084300"/>
</dbReference>
<reference evidence="2" key="4">
    <citation type="submission" date="2019-03" db="UniProtKB">
        <authorList>
            <consortium name="EnsemblPlants"/>
        </authorList>
    </citation>
    <scope>IDENTIFICATION</scope>
</reference>